<evidence type="ECO:0000256" key="1">
    <source>
        <dbReference type="SAM" id="Phobius"/>
    </source>
</evidence>
<dbReference type="AlphaFoldDB" id="A0A834ZDS9"/>
<accession>A0A834ZDS9</accession>
<evidence type="ECO:0000313" key="2">
    <source>
        <dbReference type="EMBL" id="KAF8400312.1"/>
    </source>
</evidence>
<dbReference type="Pfam" id="PF12428">
    <property type="entry name" value="DUF3675"/>
    <property type="match status" value="1"/>
</dbReference>
<dbReference type="OrthoDB" id="1913335at2759"/>
<dbReference type="InterPro" id="IPR022143">
    <property type="entry name" value="DUF3675"/>
</dbReference>
<keyword evidence="1" id="KW-1133">Transmembrane helix</keyword>
<protein>
    <submittedName>
        <fullName evidence="2">Uncharacterized protein</fullName>
    </submittedName>
</protein>
<keyword evidence="1" id="KW-0472">Membrane</keyword>
<proteinExistence type="predicted"/>
<keyword evidence="1" id="KW-0812">Transmembrane</keyword>
<feature type="transmembrane region" description="Helical" evidence="1">
    <location>
        <begin position="158"/>
        <end position="179"/>
    </location>
</feature>
<organism evidence="2 3">
    <name type="scientific">Tetracentron sinense</name>
    <name type="common">Spur-leaf</name>
    <dbReference type="NCBI Taxonomy" id="13715"/>
    <lineage>
        <taxon>Eukaryota</taxon>
        <taxon>Viridiplantae</taxon>
        <taxon>Streptophyta</taxon>
        <taxon>Embryophyta</taxon>
        <taxon>Tracheophyta</taxon>
        <taxon>Spermatophyta</taxon>
        <taxon>Magnoliopsida</taxon>
        <taxon>Trochodendrales</taxon>
        <taxon>Trochodendraceae</taxon>
        <taxon>Tetracentron</taxon>
    </lineage>
</organism>
<reference evidence="2 3" key="1">
    <citation type="submission" date="2020-04" db="EMBL/GenBank/DDBJ databases">
        <title>Plant Genome Project.</title>
        <authorList>
            <person name="Zhang R.-G."/>
        </authorList>
    </citation>
    <scope>NUCLEOTIDE SEQUENCE [LARGE SCALE GENOMIC DNA]</scope>
    <source>
        <strain evidence="2">YNK0</strain>
        <tissue evidence="2">Leaf</tissue>
    </source>
</reference>
<comment type="caution">
    <text evidence="2">The sequence shown here is derived from an EMBL/GenBank/DDBJ whole genome shotgun (WGS) entry which is preliminary data.</text>
</comment>
<sequence length="218" mass="24697">MEPELEFQQIEHGLHLDSTDTVDINDDITCNRDDIGVLIEEYMPANILTCSSGRRKRGRGPIRVLNLLMMPTTNLCGATVRNPNYAPLQVEKWNDIPNQAKEMMWKHIKEHADVAEERRKWIISGAIVTVDVHAATDLIRSVNSSSAIETCIDAQQIFYLRAAGFLLPCYIMAWAINILQRRRQRELETGVWLPLGGAAIWTGRDSVHWAGHEAGIWP</sequence>
<dbReference type="Proteomes" id="UP000655225">
    <property type="component" value="Unassembled WGS sequence"/>
</dbReference>
<dbReference type="EMBL" id="JABCRI010000009">
    <property type="protein sequence ID" value="KAF8400312.1"/>
    <property type="molecule type" value="Genomic_DNA"/>
</dbReference>
<name>A0A834ZDS9_TETSI</name>
<keyword evidence="3" id="KW-1185">Reference proteome</keyword>
<evidence type="ECO:0000313" key="3">
    <source>
        <dbReference type="Proteomes" id="UP000655225"/>
    </source>
</evidence>
<gene>
    <name evidence="2" type="ORF">HHK36_013609</name>
</gene>